<evidence type="ECO:0000256" key="4">
    <source>
        <dbReference type="ARBA" id="ARBA00022989"/>
    </source>
</evidence>
<keyword evidence="9" id="KW-1185">Reference proteome</keyword>
<keyword evidence="2" id="KW-1003">Cell membrane</keyword>
<dbReference type="eggNOG" id="COG1757">
    <property type="taxonomic scope" value="Bacteria"/>
</dbReference>
<dbReference type="KEGG" id="dno:DNO_0654"/>
<feature type="transmembrane region" description="Helical" evidence="6">
    <location>
        <begin position="182"/>
        <end position="208"/>
    </location>
</feature>
<feature type="transmembrane region" description="Helical" evidence="6">
    <location>
        <begin position="474"/>
        <end position="495"/>
    </location>
</feature>
<evidence type="ECO:0000256" key="5">
    <source>
        <dbReference type="ARBA" id="ARBA00023136"/>
    </source>
</evidence>
<proteinExistence type="predicted"/>
<dbReference type="OrthoDB" id="9762978at2"/>
<dbReference type="Proteomes" id="UP000000248">
    <property type="component" value="Chromosome"/>
</dbReference>
<dbReference type="GO" id="GO:0005886">
    <property type="term" value="C:plasma membrane"/>
    <property type="evidence" value="ECO:0007669"/>
    <property type="project" value="UniProtKB-SubCell"/>
</dbReference>
<feature type="domain" description="Na+/H+ antiporter NhaC-like C-terminal" evidence="7">
    <location>
        <begin position="194"/>
        <end position="492"/>
    </location>
</feature>
<dbReference type="EMBL" id="CP000513">
    <property type="protein sequence ID" value="ABQ13560.1"/>
    <property type="molecule type" value="Genomic_DNA"/>
</dbReference>
<evidence type="ECO:0000256" key="2">
    <source>
        <dbReference type="ARBA" id="ARBA00022475"/>
    </source>
</evidence>
<feature type="transmembrane region" description="Helical" evidence="6">
    <location>
        <begin position="294"/>
        <end position="313"/>
    </location>
</feature>
<evidence type="ECO:0000256" key="3">
    <source>
        <dbReference type="ARBA" id="ARBA00022692"/>
    </source>
</evidence>
<accession>A5EV82</accession>
<dbReference type="AlphaFoldDB" id="A5EV82"/>
<dbReference type="PANTHER" id="PTHR43478:SF1">
    <property type="entry name" value="NA+_H+ ANTIPORTER NHAC-LIKE C-TERMINAL DOMAIN-CONTAINING PROTEIN"/>
    <property type="match status" value="1"/>
</dbReference>
<feature type="transmembrane region" description="Helical" evidence="6">
    <location>
        <begin position="44"/>
        <end position="62"/>
    </location>
</feature>
<comment type="subcellular location">
    <subcellularLocation>
        <location evidence="1">Cell membrane</location>
        <topology evidence="1">Multi-pass membrane protein</topology>
    </subcellularLocation>
</comment>
<keyword evidence="5 6" id="KW-0472">Membrane</keyword>
<feature type="transmembrane region" description="Helical" evidence="6">
    <location>
        <begin position="142"/>
        <end position="161"/>
    </location>
</feature>
<dbReference type="HOGENOM" id="CLU_018751_1_0_6"/>
<reference evidence="8 9" key="1">
    <citation type="journal article" date="2007" name="Nat. Biotechnol.">
        <title>Genome sequence and identification of candidate vaccine antigens from the animal pathogen Dichelobacter nodosus.</title>
        <authorList>
            <person name="Myers G.S."/>
            <person name="Parker D."/>
            <person name="Al-Hasani K."/>
            <person name="Kennan R.M."/>
            <person name="Seemann T."/>
            <person name="Ren Q."/>
            <person name="Badger J.H."/>
            <person name="Selengut J.D."/>
            <person name="Deboy R.T."/>
            <person name="Tettelin H."/>
            <person name="Boyce J.D."/>
            <person name="McCarl V.P."/>
            <person name="Han X."/>
            <person name="Nelson W.C."/>
            <person name="Madupu R."/>
            <person name="Mohamoud Y."/>
            <person name="Holley T."/>
            <person name="Fedorova N."/>
            <person name="Khouri H."/>
            <person name="Bottomley S.P."/>
            <person name="Whittington R.J."/>
            <person name="Adler B."/>
            <person name="Songer J.G."/>
            <person name="Rood J.I."/>
            <person name="Paulsen I.T."/>
        </authorList>
    </citation>
    <scope>NUCLEOTIDE SEQUENCE [LARGE SCALE GENOMIC DNA]</scope>
    <source>
        <strain evidence="8 9">VCS1703A</strain>
    </source>
</reference>
<keyword evidence="4 6" id="KW-1133">Transmembrane helix</keyword>
<gene>
    <name evidence="8" type="ordered locus">DNO_0654</name>
</gene>
<keyword evidence="3 6" id="KW-0812">Transmembrane</keyword>
<feature type="transmembrane region" description="Helical" evidence="6">
    <location>
        <begin position="319"/>
        <end position="338"/>
    </location>
</feature>
<name>A5EV82_DICNV</name>
<evidence type="ECO:0000313" key="8">
    <source>
        <dbReference type="EMBL" id="ABQ13560.1"/>
    </source>
</evidence>
<dbReference type="InterPro" id="IPR018461">
    <property type="entry name" value="Na/H_Antiport_NhaC-like_C"/>
</dbReference>
<organism evidence="8 9">
    <name type="scientific">Dichelobacter nodosus (strain VCS1703A)</name>
    <dbReference type="NCBI Taxonomy" id="246195"/>
    <lineage>
        <taxon>Bacteria</taxon>
        <taxon>Pseudomonadati</taxon>
        <taxon>Pseudomonadota</taxon>
        <taxon>Gammaproteobacteria</taxon>
        <taxon>Cardiobacteriales</taxon>
        <taxon>Cardiobacteriaceae</taxon>
        <taxon>Dichelobacter</taxon>
    </lineage>
</organism>
<evidence type="ECO:0000256" key="1">
    <source>
        <dbReference type="ARBA" id="ARBA00004651"/>
    </source>
</evidence>
<evidence type="ECO:0000256" key="6">
    <source>
        <dbReference type="SAM" id="Phobius"/>
    </source>
</evidence>
<sequence>MANLYQAIRWRYRVYRKFSTVALVLVIFSLFLWLAKSHVSGESWGIWSLLPTLLVLFVAIITRRPFESMITGGVAGLIMLDPSNLITPFASQISAIFGNATIVWVILVCGLMGGFIRILEISGSSNGFTQFLTNVVKSRRQSLLATVAVGIVIFIDDYLNCLAVSNSVKKLTDYYKVSREKLAYIIDSTAAPTCVIVPVSTWAVYFAGLLEEAGAVEKGQGIAMYIKSIPYMVYAWIALIIVALVAADVIGDFGPMKAAEARAKAGKPIPDGFHASDLVEDNRALIQISYRRRLWNFIFPMILLVAATGYFEIDLLRGVILTCAVTIAWFWLQGLLTFEEQVESLFHGFKIMMYPLAAVIAGYFLKGVNDELGMTKFVIEAAMPYVSAQTFPIIIFIAMGIVVFSTGSSWGVFVITIPIVVPIAQQLGTPMPLVVGALLSASSFGSHACFFSDSSLLASQGSGCTPMQHAFTQLPYALLGAALAAVTLLILGYTLS</sequence>
<dbReference type="Pfam" id="PF03553">
    <property type="entry name" value="Na_H_antiporter"/>
    <property type="match status" value="1"/>
</dbReference>
<dbReference type="STRING" id="246195.DNO_0654"/>
<feature type="transmembrane region" description="Helical" evidence="6">
    <location>
        <begin position="96"/>
        <end position="119"/>
    </location>
</feature>
<feature type="transmembrane region" description="Helical" evidence="6">
    <location>
        <begin position="393"/>
        <end position="421"/>
    </location>
</feature>
<evidence type="ECO:0000259" key="7">
    <source>
        <dbReference type="Pfam" id="PF03553"/>
    </source>
</evidence>
<feature type="transmembrane region" description="Helical" evidence="6">
    <location>
        <begin position="345"/>
        <end position="365"/>
    </location>
</feature>
<feature type="transmembrane region" description="Helical" evidence="6">
    <location>
        <begin position="21"/>
        <end position="38"/>
    </location>
</feature>
<feature type="transmembrane region" description="Helical" evidence="6">
    <location>
        <begin position="228"/>
        <end position="247"/>
    </location>
</feature>
<dbReference type="RefSeq" id="WP_012030987.1">
    <property type="nucleotide sequence ID" value="NC_009446.1"/>
</dbReference>
<dbReference type="PANTHER" id="PTHR43478">
    <property type="entry name" value="NA+/H+ ANTIPORTER-RELATED"/>
    <property type="match status" value="1"/>
</dbReference>
<protein>
    <submittedName>
        <fullName evidence="8">Na+-H+ antiporter family protein</fullName>
    </submittedName>
</protein>
<evidence type="ECO:0000313" key="9">
    <source>
        <dbReference type="Proteomes" id="UP000000248"/>
    </source>
</evidence>